<dbReference type="Proteomes" id="UP001556617">
    <property type="component" value="Unassembled WGS sequence"/>
</dbReference>
<protein>
    <submittedName>
        <fullName evidence="1">Uncharacterized protein</fullName>
    </submittedName>
</protein>
<name>A0ABV3S050_9LACO</name>
<proteinExistence type="predicted"/>
<keyword evidence="2" id="KW-1185">Reference proteome</keyword>
<evidence type="ECO:0000313" key="1">
    <source>
        <dbReference type="EMBL" id="MEX0379763.1"/>
    </source>
</evidence>
<dbReference type="RefSeq" id="WP_367972998.1">
    <property type="nucleotide sequence ID" value="NZ_JBFPEQ010000001.1"/>
</dbReference>
<accession>A0ABV3S050</accession>
<dbReference type="EMBL" id="JBFPER010000001">
    <property type="protein sequence ID" value="MEX0379763.1"/>
    <property type="molecule type" value="Genomic_DNA"/>
</dbReference>
<evidence type="ECO:0000313" key="2">
    <source>
        <dbReference type="Proteomes" id="UP001556617"/>
    </source>
</evidence>
<gene>
    <name evidence="1" type="ORF">AB3K24_00095</name>
</gene>
<sequence>MRDGMLFGDLTKGFASFGLGVTFINKIESVAGIMDKLVHNTHN</sequence>
<organism evidence="1 2">
    <name type="scientific">Leuconostoc aquikimchii</name>
    <dbReference type="NCBI Taxonomy" id="3236804"/>
    <lineage>
        <taxon>Bacteria</taxon>
        <taxon>Bacillati</taxon>
        <taxon>Bacillota</taxon>
        <taxon>Bacilli</taxon>
        <taxon>Lactobacillales</taxon>
        <taxon>Lactobacillaceae</taxon>
        <taxon>Leuconostoc</taxon>
    </lineage>
</organism>
<reference evidence="1 2" key="1">
    <citation type="submission" date="2024-07" db="EMBL/GenBank/DDBJ databases">
        <authorList>
            <person name="Yun M."/>
        </authorList>
    </citation>
    <scope>NUCLEOTIDE SEQUENCE [LARGE SCALE GENOMIC DNA]</scope>
    <source>
        <strain evidence="1 2">MS01</strain>
    </source>
</reference>
<comment type="caution">
    <text evidence="1">The sequence shown here is derived from an EMBL/GenBank/DDBJ whole genome shotgun (WGS) entry which is preliminary data.</text>
</comment>